<accession>A0ABQ5CBX4</accession>
<name>A0ABQ5CBX4_9ASTR</name>
<sequence length="105" mass="11855">MVGVRVMKEVGIICLGYTFVVTVSRYFINRIPIGPSLQDLDVTFWTFRFLSRITSLSVVYRYPSLDLLVYMFMISVDPSGRAGITPKNAGSIQDKYEAIAAHQEL</sequence>
<gene>
    <name evidence="1" type="ORF">Tco_0894016</name>
</gene>
<evidence type="ECO:0000313" key="2">
    <source>
        <dbReference type="Proteomes" id="UP001151760"/>
    </source>
</evidence>
<evidence type="ECO:0000313" key="1">
    <source>
        <dbReference type="EMBL" id="GJT24079.1"/>
    </source>
</evidence>
<organism evidence="1 2">
    <name type="scientific">Tanacetum coccineum</name>
    <dbReference type="NCBI Taxonomy" id="301880"/>
    <lineage>
        <taxon>Eukaryota</taxon>
        <taxon>Viridiplantae</taxon>
        <taxon>Streptophyta</taxon>
        <taxon>Embryophyta</taxon>
        <taxon>Tracheophyta</taxon>
        <taxon>Spermatophyta</taxon>
        <taxon>Magnoliopsida</taxon>
        <taxon>eudicotyledons</taxon>
        <taxon>Gunneridae</taxon>
        <taxon>Pentapetalae</taxon>
        <taxon>asterids</taxon>
        <taxon>campanulids</taxon>
        <taxon>Asterales</taxon>
        <taxon>Asteraceae</taxon>
        <taxon>Asteroideae</taxon>
        <taxon>Anthemideae</taxon>
        <taxon>Anthemidinae</taxon>
        <taxon>Tanacetum</taxon>
    </lineage>
</organism>
<proteinExistence type="predicted"/>
<comment type="caution">
    <text evidence="1">The sequence shown here is derived from an EMBL/GenBank/DDBJ whole genome shotgun (WGS) entry which is preliminary data.</text>
</comment>
<keyword evidence="2" id="KW-1185">Reference proteome</keyword>
<reference evidence="1" key="1">
    <citation type="journal article" date="2022" name="Int. J. Mol. Sci.">
        <title>Draft Genome of Tanacetum Coccineum: Genomic Comparison of Closely Related Tanacetum-Family Plants.</title>
        <authorList>
            <person name="Yamashiro T."/>
            <person name="Shiraishi A."/>
            <person name="Nakayama K."/>
            <person name="Satake H."/>
        </authorList>
    </citation>
    <scope>NUCLEOTIDE SEQUENCE</scope>
</reference>
<protein>
    <submittedName>
        <fullName evidence="1">Uncharacterized protein</fullName>
    </submittedName>
</protein>
<dbReference type="Proteomes" id="UP001151760">
    <property type="component" value="Unassembled WGS sequence"/>
</dbReference>
<dbReference type="EMBL" id="BQNB010014107">
    <property type="protein sequence ID" value="GJT24079.1"/>
    <property type="molecule type" value="Genomic_DNA"/>
</dbReference>
<reference evidence="1" key="2">
    <citation type="submission" date="2022-01" db="EMBL/GenBank/DDBJ databases">
        <authorList>
            <person name="Yamashiro T."/>
            <person name="Shiraishi A."/>
            <person name="Satake H."/>
            <person name="Nakayama K."/>
        </authorList>
    </citation>
    <scope>NUCLEOTIDE SEQUENCE</scope>
</reference>